<evidence type="ECO:0000259" key="2">
    <source>
        <dbReference type="Pfam" id="PF12937"/>
    </source>
</evidence>
<dbReference type="AlphaFoldDB" id="A0AAD4DSD6"/>
<protein>
    <recommendedName>
        <fullName evidence="2">F-box domain-containing protein</fullName>
    </recommendedName>
</protein>
<dbReference type="InterPro" id="IPR036047">
    <property type="entry name" value="F-box-like_dom_sf"/>
</dbReference>
<accession>A0AAD4DSD6</accession>
<dbReference type="Pfam" id="PF12937">
    <property type="entry name" value="F-box-like"/>
    <property type="match status" value="1"/>
</dbReference>
<proteinExistence type="predicted"/>
<evidence type="ECO:0000313" key="4">
    <source>
        <dbReference type="Proteomes" id="UP001195769"/>
    </source>
</evidence>
<dbReference type="EMBL" id="JABBWK010000111">
    <property type="protein sequence ID" value="KAG1892997.1"/>
    <property type="molecule type" value="Genomic_DNA"/>
</dbReference>
<dbReference type="RefSeq" id="XP_041218573.1">
    <property type="nucleotide sequence ID" value="XM_041363177.1"/>
</dbReference>
<reference evidence="3" key="1">
    <citation type="journal article" date="2020" name="New Phytol.">
        <title>Comparative genomics reveals dynamic genome evolution in host specialist ectomycorrhizal fungi.</title>
        <authorList>
            <person name="Lofgren L.A."/>
            <person name="Nguyen N.H."/>
            <person name="Vilgalys R."/>
            <person name="Ruytinx J."/>
            <person name="Liao H.L."/>
            <person name="Branco S."/>
            <person name="Kuo A."/>
            <person name="LaButti K."/>
            <person name="Lipzen A."/>
            <person name="Andreopoulos W."/>
            <person name="Pangilinan J."/>
            <person name="Riley R."/>
            <person name="Hundley H."/>
            <person name="Na H."/>
            <person name="Barry K."/>
            <person name="Grigoriev I.V."/>
            <person name="Stajich J.E."/>
            <person name="Kennedy P.G."/>
        </authorList>
    </citation>
    <scope>NUCLEOTIDE SEQUENCE</scope>
    <source>
        <strain evidence="3">FC203</strain>
    </source>
</reference>
<dbReference type="Gene3D" id="1.20.1280.50">
    <property type="match status" value="1"/>
</dbReference>
<feature type="chain" id="PRO_5042203246" description="F-box domain-containing protein" evidence="1">
    <location>
        <begin position="18"/>
        <end position="569"/>
    </location>
</feature>
<dbReference type="SUPFAM" id="SSF81383">
    <property type="entry name" value="F-box domain"/>
    <property type="match status" value="1"/>
</dbReference>
<dbReference type="GeneID" id="64657475"/>
<gene>
    <name evidence="3" type="ORF">F5891DRAFT_1068109</name>
</gene>
<dbReference type="InterPro" id="IPR001810">
    <property type="entry name" value="F-box_dom"/>
</dbReference>
<feature type="signal peptide" evidence="1">
    <location>
        <begin position="1"/>
        <end position="17"/>
    </location>
</feature>
<evidence type="ECO:0000256" key="1">
    <source>
        <dbReference type="SAM" id="SignalP"/>
    </source>
</evidence>
<dbReference type="Proteomes" id="UP001195769">
    <property type="component" value="Unassembled WGS sequence"/>
</dbReference>
<feature type="domain" description="F-box" evidence="2">
    <location>
        <begin position="9"/>
        <end position="46"/>
    </location>
</feature>
<name>A0AAD4DSD6_9AGAM</name>
<keyword evidence="1" id="KW-0732">Signal</keyword>
<sequence length="569" mass="64793">MTMANVGFLSLPAELICYILLFLTPRDLCRRAIATCKTIRDAAQNSVQIQHKLELFSQGFTETITPGQDSIDFFRKNNRLKKSALMSRSDFHVNTVFQEAVLAVHAATKETQSLKCGLWWMSRKSDLLIQECNTNTTQTWSNHILSPMPQHELATVVVDPLQDLLVTISSVDSIDVLDVVQAHHVFWLEIRMLSAQAPHPDSACTSLDCSHSFNERGIHDVMFMKEPAICGDRVVVPYCIYADDGGAELMFIQVVDWRRGRAECYPVGHQARNWPHQNNFHLIDRQTFVVIDLQVSINLYTLQEFGGPPQCRIVYCFPTYGSLRHPSCVVHTTPLVQGTAVRPDLMPSYVSFLESQIMVLEMLLPVLPVVLVIDMAIFSKNALHPEGLITIPWLDWGPQHTCCFPHDPSHRISVFGSRMAYALPRYRTPTPGHRLEALSTDGRFYVHIWDFNQRVVARSRSISDSNSPDHLIRKPPFLAHTFYKSDFSSNHFYTTTVCHTSFPTRDFEGLFLEHDRFTLTWVRPDAVDIQVVSPYAVPETKALSCWLRDYIKLITNFWASMTVGIISHS</sequence>
<organism evidence="3 4">
    <name type="scientific">Suillus fuscotomentosus</name>
    <dbReference type="NCBI Taxonomy" id="1912939"/>
    <lineage>
        <taxon>Eukaryota</taxon>
        <taxon>Fungi</taxon>
        <taxon>Dikarya</taxon>
        <taxon>Basidiomycota</taxon>
        <taxon>Agaricomycotina</taxon>
        <taxon>Agaricomycetes</taxon>
        <taxon>Agaricomycetidae</taxon>
        <taxon>Boletales</taxon>
        <taxon>Suillineae</taxon>
        <taxon>Suillaceae</taxon>
        <taxon>Suillus</taxon>
    </lineage>
</organism>
<comment type="caution">
    <text evidence="3">The sequence shown here is derived from an EMBL/GenBank/DDBJ whole genome shotgun (WGS) entry which is preliminary data.</text>
</comment>
<evidence type="ECO:0000313" key="3">
    <source>
        <dbReference type="EMBL" id="KAG1892997.1"/>
    </source>
</evidence>
<keyword evidence="4" id="KW-1185">Reference proteome</keyword>